<comment type="caution">
    <text evidence="3">The sequence shown here is derived from an EMBL/GenBank/DDBJ whole genome shotgun (WGS) entry which is preliminary data.</text>
</comment>
<name>A0AAV2HHD9_LYMST</name>
<dbReference type="GO" id="GO:0005044">
    <property type="term" value="F:scavenger receptor activity"/>
    <property type="evidence" value="ECO:0007669"/>
    <property type="project" value="InterPro"/>
</dbReference>
<dbReference type="Gene3D" id="2.170.300.10">
    <property type="entry name" value="Tie2 ligand-binding domain superfamily"/>
    <property type="match status" value="1"/>
</dbReference>
<dbReference type="PANTHER" id="PTHR24043">
    <property type="entry name" value="SCAVENGER RECEPTOR CLASS F"/>
    <property type="match status" value="1"/>
</dbReference>
<evidence type="ECO:0000256" key="2">
    <source>
        <dbReference type="SAM" id="Phobius"/>
    </source>
</evidence>
<dbReference type="InterPro" id="IPR042635">
    <property type="entry name" value="MEGF10/SREC1/2-like"/>
</dbReference>
<evidence type="ECO:0000313" key="4">
    <source>
        <dbReference type="Proteomes" id="UP001497497"/>
    </source>
</evidence>
<dbReference type="Proteomes" id="UP001497497">
    <property type="component" value="Unassembled WGS sequence"/>
</dbReference>
<keyword evidence="4" id="KW-1185">Reference proteome</keyword>
<dbReference type="PANTHER" id="PTHR24043:SF8">
    <property type="entry name" value="EGF-LIKE DOMAIN-CONTAINING PROTEIN"/>
    <property type="match status" value="1"/>
</dbReference>
<dbReference type="EMBL" id="CAXITT010000108">
    <property type="protein sequence ID" value="CAL1532185.1"/>
    <property type="molecule type" value="Genomic_DNA"/>
</dbReference>
<feature type="transmembrane region" description="Helical" evidence="2">
    <location>
        <begin position="66"/>
        <end position="89"/>
    </location>
</feature>
<organism evidence="3 4">
    <name type="scientific">Lymnaea stagnalis</name>
    <name type="common">Great pond snail</name>
    <name type="synonym">Helix stagnalis</name>
    <dbReference type="NCBI Taxonomy" id="6523"/>
    <lineage>
        <taxon>Eukaryota</taxon>
        <taxon>Metazoa</taxon>
        <taxon>Spiralia</taxon>
        <taxon>Lophotrochozoa</taxon>
        <taxon>Mollusca</taxon>
        <taxon>Gastropoda</taxon>
        <taxon>Heterobranchia</taxon>
        <taxon>Euthyneura</taxon>
        <taxon>Panpulmonata</taxon>
        <taxon>Hygrophila</taxon>
        <taxon>Lymnaeoidea</taxon>
        <taxon>Lymnaeidae</taxon>
        <taxon>Lymnaea</taxon>
    </lineage>
</organism>
<keyword evidence="2" id="KW-0472">Membrane</keyword>
<keyword evidence="2" id="KW-0812">Transmembrane</keyword>
<proteinExistence type="predicted"/>
<protein>
    <recommendedName>
        <fullName evidence="5">EGF-like domain-containing protein</fullName>
    </recommendedName>
</protein>
<sequence length="140" mass="16388">MCLFVYGSSVCNETYFGENCQNKCPVFCHENKCDRFNGSCFECRPGYRGDKCDKSKHSRFSDTFRYILSLLLSNIVLFFKQTFFFLPLITPCINHDLRRRYLHCFHLECGPKFYGKSCKVKCSSECFNQECDHVKGTCQV</sequence>
<evidence type="ECO:0008006" key="5">
    <source>
        <dbReference type="Google" id="ProtNLM"/>
    </source>
</evidence>
<reference evidence="3 4" key="1">
    <citation type="submission" date="2024-04" db="EMBL/GenBank/DDBJ databases">
        <authorList>
            <consortium name="Genoscope - CEA"/>
            <person name="William W."/>
        </authorList>
    </citation>
    <scope>NUCLEOTIDE SEQUENCE [LARGE SCALE GENOMIC DNA]</scope>
</reference>
<accession>A0AAV2HHD9</accession>
<evidence type="ECO:0000313" key="3">
    <source>
        <dbReference type="EMBL" id="CAL1532185.1"/>
    </source>
</evidence>
<dbReference type="AlphaFoldDB" id="A0AAV2HHD9"/>
<keyword evidence="1" id="KW-0245">EGF-like domain</keyword>
<gene>
    <name evidence="3" type="ORF">GSLYS_00006264001</name>
</gene>
<keyword evidence="2" id="KW-1133">Transmembrane helix</keyword>
<evidence type="ECO:0000256" key="1">
    <source>
        <dbReference type="ARBA" id="ARBA00022536"/>
    </source>
</evidence>